<keyword evidence="1" id="KW-0732">Signal</keyword>
<organism evidence="3 4">
    <name type="scientific">Volvox reticuliferus</name>
    <dbReference type="NCBI Taxonomy" id="1737510"/>
    <lineage>
        <taxon>Eukaryota</taxon>
        <taxon>Viridiplantae</taxon>
        <taxon>Chlorophyta</taxon>
        <taxon>core chlorophytes</taxon>
        <taxon>Chlorophyceae</taxon>
        <taxon>CS clade</taxon>
        <taxon>Chlamydomonadales</taxon>
        <taxon>Volvocaceae</taxon>
        <taxon>Volvox</taxon>
    </lineage>
</organism>
<comment type="caution">
    <text evidence="3">The sequence shown here is derived from an EMBL/GenBank/DDBJ whole genome shotgun (WGS) entry which is preliminary data.</text>
</comment>
<dbReference type="Gene3D" id="3.40.50.300">
    <property type="entry name" value="P-loop containing nucleotide triphosphate hydrolases"/>
    <property type="match status" value="1"/>
</dbReference>
<feature type="chain" id="PRO_5036271731" description="Sulfotransferase" evidence="1">
    <location>
        <begin position="26"/>
        <end position="330"/>
    </location>
</feature>
<dbReference type="Proteomes" id="UP000747110">
    <property type="component" value="Unassembled WGS sequence"/>
</dbReference>
<evidence type="ECO:0000313" key="5">
    <source>
        <dbReference type="Proteomes" id="UP000747110"/>
    </source>
</evidence>
<evidence type="ECO:0000256" key="1">
    <source>
        <dbReference type="SAM" id="SignalP"/>
    </source>
</evidence>
<sequence length="330" mass="36701">MRFAVSGARKVTFLLLLITTCNVLQHPVSFASPGLSVILGPGPTPASPISETRIGDDGQISQSQPSVSIGARPVAKKCVFILATGRSGSTSLMDALNQIPNYLIRGEHWRAVGNMYDAYRRFQEALKASEHHSLQLDGGQLDSFDAVKHVYGTKLASYNDLGLFNEFGSDRVLQATQAYYATLYGYYGEDVVSGFKEIRYVCGKFLPAARECGIQFQSFMAFLRSLCTDVKLIFNSRMAASTVPNLKLYLMDKSGRRNPLDFAYDLGATHTLYDYYVRKNPRHAFRVYMEDMFNPQKNTTLALNLLTFLGEDPATPIAFNRMPSWSTGKS</sequence>
<gene>
    <name evidence="2" type="ORF">Vretifemale_14312</name>
    <name evidence="3" type="ORF">Vretimale_9069</name>
</gene>
<evidence type="ECO:0008006" key="6">
    <source>
        <dbReference type="Google" id="ProtNLM"/>
    </source>
</evidence>
<dbReference type="EMBL" id="BNCP01000034">
    <property type="protein sequence ID" value="GIL86030.1"/>
    <property type="molecule type" value="Genomic_DNA"/>
</dbReference>
<accession>A0A8J4GCS9</accession>
<evidence type="ECO:0000313" key="4">
    <source>
        <dbReference type="Proteomes" id="UP000722791"/>
    </source>
</evidence>
<dbReference type="Proteomes" id="UP000722791">
    <property type="component" value="Unassembled WGS sequence"/>
</dbReference>
<feature type="signal peptide" evidence="1">
    <location>
        <begin position="1"/>
        <end position="25"/>
    </location>
</feature>
<dbReference type="AlphaFoldDB" id="A0A8J4GCS9"/>
<keyword evidence="5" id="KW-1185">Reference proteome</keyword>
<dbReference type="SUPFAM" id="SSF52540">
    <property type="entry name" value="P-loop containing nucleoside triphosphate hydrolases"/>
    <property type="match status" value="1"/>
</dbReference>
<protein>
    <recommendedName>
        <fullName evidence="6">Sulfotransferase</fullName>
    </recommendedName>
</protein>
<reference evidence="3" key="1">
    <citation type="journal article" date="2021" name="Proc. Natl. Acad. Sci. U.S.A.">
        <title>Three genomes in the algal genus Volvox reveal the fate of a haploid sex-determining region after a transition to homothallism.</title>
        <authorList>
            <person name="Yamamoto K."/>
            <person name="Hamaji T."/>
            <person name="Kawai-Toyooka H."/>
            <person name="Matsuzaki R."/>
            <person name="Takahashi F."/>
            <person name="Nishimura Y."/>
            <person name="Kawachi M."/>
            <person name="Noguchi H."/>
            <person name="Minakuchi Y."/>
            <person name="Umen J.G."/>
            <person name="Toyoda A."/>
            <person name="Nozaki H."/>
        </authorList>
    </citation>
    <scope>NUCLEOTIDE SEQUENCE</scope>
    <source>
        <strain evidence="3">NIES-3785</strain>
        <strain evidence="2">NIES-3786</strain>
    </source>
</reference>
<name>A0A8J4GCS9_9CHLO</name>
<dbReference type="InterPro" id="IPR027417">
    <property type="entry name" value="P-loop_NTPase"/>
</dbReference>
<dbReference type="OrthoDB" id="526313at2759"/>
<dbReference type="EMBL" id="BNCQ01000016">
    <property type="protein sequence ID" value="GIM04512.1"/>
    <property type="molecule type" value="Genomic_DNA"/>
</dbReference>
<proteinExistence type="predicted"/>
<evidence type="ECO:0000313" key="3">
    <source>
        <dbReference type="EMBL" id="GIM04512.1"/>
    </source>
</evidence>
<evidence type="ECO:0000313" key="2">
    <source>
        <dbReference type="EMBL" id="GIL86030.1"/>
    </source>
</evidence>